<dbReference type="EMBL" id="JADYXP020000004">
    <property type="protein sequence ID" value="KAL0127397.1"/>
    <property type="molecule type" value="Genomic_DNA"/>
</dbReference>
<keyword evidence="2" id="KW-1185">Reference proteome</keyword>
<evidence type="ECO:0000313" key="1">
    <source>
        <dbReference type="EMBL" id="KAL0127397.1"/>
    </source>
</evidence>
<sequence length="66" mass="7691">MRLPIIFANIFLLSFLPTSRNQRSSFSFPLYIRILEMITHLLNLYSTLLSLRRKKKGEVFLGNSSS</sequence>
<organism evidence="1 2">
    <name type="scientific">Cardiocondyla obscurior</name>
    <dbReference type="NCBI Taxonomy" id="286306"/>
    <lineage>
        <taxon>Eukaryota</taxon>
        <taxon>Metazoa</taxon>
        <taxon>Ecdysozoa</taxon>
        <taxon>Arthropoda</taxon>
        <taxon>Hexapoda</taxon>
        <taxon>Insecta</taxon>
        <taxon>Pterygota</taxon>
        <taxon>Neoptera</taxon>
        <taxon>Endopterygota</taxon>
        <taxon>Hymenoptera</taxon>
        <taxon>Apocrita</taxon>
        <taxon>Aculeata</taxon>
        <taxon>Formicoidea</taxon>
        <taxon>Formicidae</taxon>
        <taxon>Myrmicinae</taxon>
        <taxon>Cardiocondyla</taxon>
    </lineage>
</organism>
<evidence type="ECO:0000313" key="2">
    <source>
        <dbReference type="Proteomes" id="UP001430953"/>
    </source>
</evidence>
<reference evidence="1 2" key="1">
    <citation type="submission" date="2023-03" db="EMBL/GenBank/DDBJ databases">
        <title>High recombination rates correlate with genetic variation in Cardiocondyla obscurior ants.</title>
        <authorList>
            <person name="Errbii M."/>
        </authorList>
    </citation>
    <scope>NUCLEOTIDE SEQUENCE [LARGE SCALE GENOMIC DNA]</scope>
    <source>
        <strain evidence="1">Alpha-2009</strain>
        <tissue evidence="1">Whole body</tissue>
    </source>
</reference>
<dbReference type="AlphaFoldDB" id="A0AAW2GJH8"/>
<name>A0AAW2GJH8_9HYME</name>
<protein>
    <submittedName>
        <fullName evidence="1">Uncharacterized protein</fullName>
    </submittedName>
</protein>
<dbReference type="Proteomes" id="UP001430953">
    <property type="component" value="Unassembled WGS sequence"/>
</dbReference>
<gene>
    <name evidence="1" type="ORF">PUN28_005589</name>
</gene>
<proteinExistence type="predicted"/>
<comment type="caution">
    <text evidence="1">The sequence shown here is derived from an EMBL/GenBank/DDBJ whole genome shotgun (WGS) entry which is preliminary data.</text>
</comment>
<accession>A0AAW2GJH8</accession>